<name>A0A0D0EWN9_9FLAO</name>
<gene>
    <name evidence="1" type="ORF">IW18_17695</name>
</gene>
<protein>
    <submittedName>
        <fullName evidence="1">Uncharacterized protein</fullName>
    </submittedName>
</protein>
<dbReference type="EMBL" id="JPRK01000015">
    <property type="protein sequence ID" value="KIO51476.1"/>
    <property type="molecule type" value="Genomic_DNA"/>
</dbReference>
<accession>A0A0D0EWN9</accession>
<proteinExistence type="predicted"/>
<evidence type="ECO:0000313" key="2">
    <source>
        <dbReference type="Proteomes" id="UP000032061"/>
    </source>
</evidence>
<reference evidence="1 2" key="1">
    <citation type="submission" date="2015-01" db="EMBL/GenBank/DDBJ databases">
        <title>Genome of Flavobacterium hibernum DSM 12611.</title>
        <authorList>
            <person name="Stropko S.J."/>
            <person name="Pipes S.E."/>
            <person name="Newman J.D."/>
        </authorList>
    </citation>
    <scope>NUCLEOTIDE SEQUENCE [LARGE SCALE GENOMIC DNA]</scope>
    <source>
        <strain evidence="1 2">DSM 12611</strain>
    </source>
</reference>
<evidence type="ECO:0000313" key="1">
    <source>
        <dbReference type="EMBL" id="KIO51476.1"/>
    </source>
</evidence>
<dbReference type="AlphaFoldDB" id="A0A0D0EWN9"/>
<sequence length="132" mass="15520">MGIFIFVKVSKIISFEEMKFELMENPLREGKTVKVEVCDNLREVSNGYYLVLGIFTDATVRNKFIIKHIDSGDFNANFVFNSSSLSHYVYSDKYQNRKEVLCQCKKKEEDELYKDIIIAKIEIDLREYLPLK</sequence>
<dbReference type="Proteomes" id="UP000032061">
    <property type="component" value="Unassembled WGS sequence"/>
</dbReference>
<dbReference type="STRING" id="37752.IW18_17695"/>
<comment type="caution">
    <text evidence="1">The sequence shown here is derived from an EMBL/GenBank/DDBJ whole genome shotgun (WGS) entry which is preliminary data.</text>
</comment>
<organism evidence="1 2">
    <name type="scientific">Flavobacterium hibernum</name>
    <dbReference type="NCBI Taxonomy" id="37752"/>
    <lineage>
        <taxon>Bacteria</taxon>
        <taxon>Pseudomonadati</taxon>
        <taxon>Bacteroidota</taxon>
        <taxon>Flavobacteriia</taxon>
        <taxon>Flavobacteriales</taxon>
        <taxon>Flavobacteriaceae</taxon>
        <taxon>Flavobacterium</taxon>
    </lineage>
</organism>